<evidence type="ECO:0000313" key="2">
    <source>
        <dbReference type="EMBL" id="KAK3105948.1"/>
    </source>
</evidence>
<gene>
    <name evidence="2" type="ORF">FSP39_009328</name>
</gene>
<feature type="region of interest" description="Disordered" evidence="1">
    <location>
        <begin position="1"/>
        <end position="34"/>
    </location>
</feature>
<proteinExistence type="predicted"/>
<organism evidence="2 3">
    <name type="scientific">Pinctada imbricata</name>
    <name type="common">Atlantic pearl-oyster</name>
    <name type="synonym">Pinctada martensii</name>
    <dbReference type="NCBI Taxonomy" id="66713"/>
    <lineage>
        <taxon>Eukaryota</taxon>
        <taxon>Metazoa</taxon>
        <taxon>Spiralia</taxon>
        <taxon>Lophotrochozoa</taxon>
        <taxon>Mollusca</taxon>
        <taxon>Bivalvia</taxon>
        <taxon>Autobranchia</taxon>
        <taxon>Pteriomorphia</taxon>
        <taxon>Pterioida</taxon>
        <taxon>Pterioidea</taxon>
        <taxon>Pteriidae</taxon>
        <taxon>Pinctada</taxon>
    </lineage>
</organism>
<keyword evidence="3" id="KW-1185">Reference proteome</keyword>
<name>A0AA88YQS5_PINIB</name>
<evidence type="ECO:0000313" key="3">
    <source>
        <dbReference type="Proteomes" id="UP001186944"/>
    </source>
</evidence>
<feature type="compositionally biased region" description="Polar residues" evidence="1">
    <location>
        <begin position="15"/>
        <end position="34"/>
    </location>
</feature>
<evidence type="ECO:0000256" key="1">
    <source>
        <dbReference type="SAM" id="MobiDB-lite"/>
    </source>
</evidence>
<dbReference type="Proteomes" id="UP001186944">
    <property type="component" value="Unassembled WGS sequence"/>
</dbReference>
<dbReference type="AlphaFoldDB" id="A0AA88YQS5"/>
<comment type="caution">
    <text evidence="2">The sequence shown here is derived from an EMBL/GenBank/DDBJ whole genome shotgun (WGS) entry which is preliminary data.</text>
</comment>
<reference evidence="2" key="1">
    <citation type="submission" date="2019-08" db="EMBL/GenBank/DDBJ databases">
        <title>The improved chromosome-level genome for the pearl oyster Pinctada fucata martensii using PacBio sequencing and Hi-C.</title>
        <authorList>
            <person name="Zheng Z."/>
        </authorList>
    </citation>
    <scope>NUCLEOTIDE SEQUENCE</scope>
    <source>
        <strain evidence="2">ZZ-2019</strain>
        <tissue evidence="2">Adductor muscle</tissue>
    </source>
</reference>
<dbReference type="EMBL" id="VSWD01000003">
    <property type="protein sequence ID" value="KAK3105948.1"/>
    <property type="molecule type" value="Genomic_DNA"/>
</dbReference>
<sequence length="360" mass="40973">MATDEKVPNMKARQSENGNDSTGSEGSTSDQTDSCFTEKHFRPGVLPTSASHWTSRDLKSIGVSYSPDVSEIKHLLSIIQIGRELPVSKELPEIGQTLVELTKEVFNISFNCKSPRSNLETSQNLEKISNLISGFSSQIESFREQHSRLLLDSTNFRAFCKWSCNIREFFTDVQSFVIRRGQEEPTDGMFRHLFMMFSRICLLKPEPGEIHTGSLRMKGQEINAVPDVRFTQNLHGQPLQIQVVTMAEMKKHDVNEPGPPPSKLLSQHAAKLLIEMTSSYFMPAVLGIVCIGTKITFTFLEMDIDVFCKQLLHKTERGHKLHPVIQHTKAYDYMDVDDRTEILEFLFWLGYVQSMGYEDI</sequence>
<accession>A0AA88YQS5</accession>
<protein>
    <submittedName>
        <fullName evidence="2">Uncharacterized protein</fullName>
    </submittedName>
</protein>